<feature type="region of interest" description="Disordered" evidence="1">
    <location>
        <begin position="147"/>
        <end position="210"/>
    </location>
</feature>
<organism evidence="2 3">
    <name type="scientific">Bradyrhizobium canariense</name>
    <dbReference type="NCBI Taxonomy" id="255045"/>
    <lineage>
        <taxon>Bacteria</taxon>
        <taxon>Pseudomonadati</taxon>
        <taxon>Pseudomonadota</taxon>
        <taxon>Alphaproteobacteria</taxon>
        <taxon>Hyphomicrobiales</taxon>
        <taxon>Nitrobacteraceae</taxon>
        <taxon>Bradyrhizobium</taxon>
    </lineage>
</organism>
<feature type="compositionally biased region" description="Pro residues" evidence="1">
    <location>
        <begin position="197"/>
        <end position="210"/>
    </location>
</feature>
<dbReference type="Pfam" id="PF06282">
    <property type="entry name" value="DUF1036"/>
    <property type="match status" value="1"/>
</dbReference>
<gene>
    <name evidence="2" type="ORF">SAMN05444158_6024</name>
</gene>
<proteinExistence type="predicted"/>
<protein>
    <submittedName>
        <fullName evidence="2">Uncharacterized membrane protein</fullName>
    </submittedName>
</protein>
<name>A0A1H2AB83_9BRAD</name>
<dbReference type="RefSeq" id="WP_100385670.1">
    <property type="nucleotide sequence ID" value="NZ_LT629750.1"/>
</dbReference>
<reference evidence="3" key="1">
    <citation type="submission" date="2016-10" db="EMBL/GenBank/DDBJ databases">
        <authorList>
            <person name="Varghese N."/>
            <person name="Submissions S."/>
        </authorList>
    </citation>
    <scope>NUCLEOTIDE SEQUENCE [LARGE SCALE GENOMIC DNA]</scope>
    <source>
        <strain evidence="3">GAS369</strain>
    </source>
</reference>
<dbReference type="AlphaFoldDB" id="A0A1H2AB83"/>
<evidence type="ECO:0000313" key="2">
    <source>
        <dbReference type="EMBL" id="SDT43134.1"/>
    </source>
</evidence>
<dbReference type="EMBL" id="LT629750">
    <property type="protein sequence ID" value="SDT43134.1"/>
    <property type="molecule type" value="Genomic_DNA"/>
</dbReference>
<dbReference type="Proteomes" id="UP000243904">
    <property type="component" value="Chromosome I"/>
</dbReference>
<accession>A0A1H2AB83</accession>
<dbReference type="InterPro" id="IPR009380">
    <property type="entry name" value="DUF1036"/>
</dbReference>
<keyword evidence="3" id="KW-1185">Reference proteome</keyword>
<evidence type="ECO:0000256" key="1">
    <source>
        <dbReference type="SAM" id="MobiDB-lite"/>
    </source>
</evidence>
<evidence type="ECO:0000313" key="3">
    <source>
        <dbReference type="Proteomes" id="UP000243904"/>
    </source>
</evidence>
<sequence length="210" mass="22156">MVAETPQQTPPSVRVTAGLIPGLALAISCLWNSSAAADFRLCNNTSSRVGVALGYKDAEGWTTEGWWNVSSRSCETLLKGTLIARYYYIYALDYDRGGEWSGQAFMCSRDKEFTIKGTDNCLARGFDRTGFFEVDTGEQRAWTVQLTESSEQQPAQRVPGMPGTVDPNAPGGIPGVTNPQGGTPGLPNAPGGTPPGASGPPPAVTPGSKP</sequence>